<dbReference type="Proteomes" id="UP000270471">
    <property type="component" value="Unassembled WGS sequence"/>
</dbReference>
<keyword evidence="2" id="KW-1185">Reference proteome</keyword>
<protein>
    <submittedName>
        <fullName evidence="1">Uncharacterized protein</fullName>
    </submittedName>
</protein>
<dbReference type="EMBL" id="PENI01000034">
    <property type="protein sequence ID" value="RMB81082.1"/>
    <property type="molecule type" value="Genomic_DNA"/>
</dbReference>
<proteinExistence type="predicted"/>
<comment type="caution">
    <text evidence="1">The sequence shown here is derived from an EMBL/GenBank/DDBJ whole genome shotgun (WGS) entry which is preliminary data.</text>
</comment>
<evidence type="ECO:0000313" key="1">
    <source>
        <dbReference type="EMBL" id="RMB81082.1"/>
    </source>
</evidence>
<reference evidence="1 2" key="1">
    <citation type="submission" date="2017-11" db="EMBL/GenBank/DDBJ databases">
        <title>Draft genome of actinobacteria isolated from guarana (Paullinia cupana (Mart.) Ducke.</title>
        <authorList>
            <person name="Siqueira K.A."/>
            <person name="Liotti R.G."/>
            <person name="Mendes T.A.O."/>
            <person name="Soares M.A."/>
        </authorList>
    </citation>
    <scope>NUCLEOTIDE SEQUENCE [LARGE SCALE GENOMIC DNA]</scope>
    <source>
        <strain evidence="1 2">193</strain>
    </source>
</reference>
<dbReference type="AlphaFoldDB" id="A0A3M0HZB7"/>
<gene>
    <name evidence="1" type="ORF">CTZ28_36450</name>
</gene>
<organism evidence="1 2">
    <name type="scientific">Streptomyces shenzhenensis</name>
    <dbReference type="NCBI Taxonomy" id="943815"/>
    <lineage>
        <taxon>Bacteria</taxon>
        <taxon>Bacillati</taxon>
        <taxon>Actinomycetota</taxon>
        <taxon>Actinomycetes</taxon>
        <taxon>Kitasatosporales</taxon>
        <taxon>Streptomycetaceae</taxon>
        <taxon>Streptomyces</taxon>
    </lineage>
</organism>
<sequence>MSRHILDAGDHGYGLLNAWLSPVLPDAQKQERVALDLAEALYGTPHVGERFYGMPFSTALTVVRVAAETGLLNGAPDTTAPEP</sequence>
<accession>A0A3M0HZB7</accession>
<name>A0A3M0HZB7_9ACTN</name>
<evidence type="ECO:0000313" key="2">
    <source>
        <dbReference type="Proteomes" id="UP000270471"/>
    </source>
</evidence>